<dbReference type="PANTHER" id="PTHR45915:SF1">
    <property type="entry name" value="BROMODOMAIN ADJACENT TO ZINC FINGER DOMAIN PROTEIN 2B"/>
    <property type="match status" value="1"/>
</dbReference>
<feature type="domain" description="Bromo" evidence="16">
    <location>
        <begin position="2120"/>
        <end position="2190"/>
    </location>
</feature>
<evidence type="ECO:0000313" key="23">
    <source>
        <dbReference type="RefSeq" id="XP_040924643.1"/>
    </source>
</evidence>
<keyword evidence="8 12" id="KW-0103">Bromodomain</keyword>
<feature type="region of interest" description="Disordered" evidence="15">
    <location>
        <begin position="438"/>
        <end position="497"/>
    </location>
</feature>
<sequence length="2209" mass="243214">MESGQQLSPQSSATHSLQMASSSASSPPAPAPTPPAKCSPASSRASSSPLAKNGQMPRMSINEHFNTSGSFPLMNHPDLGLYTSTSGHSEFGGLGSLGLSSMAAFSQFGTFPVSHFAPDWCRTPEAPTRGVFFPPLLGLHPAFASTFKSLDPIHLQAFSSVSVGVKGTVNGRGPSSPAGKCTVSTSSFPVKEQRGTNTTNGSGRQKARQDPGQLHQKTVQQPQEKKPNKRSLETLNMGGNHSGSVSGSSSDGEEISSDPDDMEEEDNDEDNQSNDSEDSDSEKEGPVKVKVKRLTHNTSESKKRRPSTAVDSHCDSVPLTSSFNLQFASRHAGGDLSTEPLPGSKTAEDKRQQHISVIQTTGLAGGNNTLARCHRKSLPLLFKTPPNSVSFSTSHKHLPPSTSPKRSSHSSSPKHSFVSSSPKPLDLCSPSKFLPLSSSPKPSSLCSSTTPALSSLPKPPTSMVSRKPTRKSKFPMATQPADSVKESSGDLPDGSPLKMKTLKLKKLAHSKDSFEQAFAVRPTSQNCNDTNQFFSQHPNGVINSKAQDAPLALITKPHHLSSLSSRKLILAPSSPYPVPINLSTGKKEPSGPAASPHKPSASLGLAHRPGKTTTVASLHAGKSQPTNSLSCLGRGCESDIHSSKDSDDSLDDFDDDDDDDGIEDEDSGSSLSESESNLESDSGGSEDDIKANNHSNATRAPLKSVASLSPPKSTSTLSTSSPLLNPPVIKPSVSLHTPTTLTSSGPLSNHSTPSPSFATLSGSGKRRRVTDESVLQLPLKFGWQRETRIRAVAGRLQGEVAYFAPCGKKLRQYPDVIKYLVRNGITKISRDNFSFSSKMKVGDFYEAREGPEGLQWFLLAEDEIASSIVAMDGRHHRRPKSDPEPAGEAIRAREMKDHLKLNINKNNFQNVRDVKLLRKLEAQEIARQAAQIKLMRKLEKQAMLQAAKEAKKQQVIMAAEERRKKREQLKSIKQQEKIKRIQQVRMEKERRAQQILESKRKKKEAAANAKILEAEKRNKEKEIRRLQAVILKHQELERHRLDMVWERERRRQHMMLMKAVEARKKAEEKERVKKEKKDEKRLNKERKLELRRLELEKVKELKKPNEDMCLADQKPMPELSRVPGLVLSGSTFSDCLVVLQFLCSFGKVLGLDRGSGMIHLWDLQVGLLNIGGSRDKVQDLLVSMLSAAVRDPGLPAGHKSKTILGDHLTNVEINRDNVSEILQKYMEGHCEQTELAALTLSLRTKPFQAHSPSQKASILAFLVNELCSSKAVISEIDKNIDHMTNLKKDMSAVEGKLRKLRNIHAKRTGKRDVGVGGEDRTLVMPTVTSKCKRKEGDSEEEEDEDDDTEDQGDDDDEEEEESGGRKGKKTDICEEEDDGVHSISVEELEKQIEKTYKQQNHIRQKLFESSVSLRSMTIGQDRYKRRYWLLPQCGGVFVEGMESGEGWEEVEREKKRQRAAQDFSVKEEQNPAGSSTPQSPVGHPAASGQQDSLNLFLQKPGSLSNLSKLLEEAKTTQDANTDMNSHKVSASASYPLYPCSQGGLTHSPPSVTYQQVISANKTDTPVPSLLRAPQLKGSPWLTCSPQRVPHDDQLTKILNSQWFSLLPRSPCDEASLTSSCTSVSSSPHISTKPLSSPSPTSVATTNYSASAGINNLPSPVIQQVKSGIHQRSLTLCDEPSTASSLSLSFPGMSPHPMLDLVSQHTEGSGNKVPLLANNSAVIKHETTKVSSDTPLCASVSNVEVAKTQDYPSPQPIPEEMLHGWWRISDMEELHSVATALHSRGIREKVLQKQIQKHMEDMNQLYANSKDVGDMAEKQEVSKRIVENWCIEDQAMEVDIGLLRQVEDLERKVVSASLQIKGWMHPEPMSEREDLVYHEHKLFSSLAPHNKGCGETSSEEPVGPVVRWPNNPLDIAVSRLMELERNIERSEEEAAPGLRVWRKAVSEVRSSAQLSLCIQKLQKSISWERSLMKVHCQICGKGDNEELLLLCDGCDKGCHTYCHKPKITTVPEGDWFCPSCVAKESGQKHQIQAAAWGKRSGEAKRSVRPPAVGEHTREEAASSHGVSKKAPKEVRKRKGDEVPPGPQAKHESPVPCAKKAKTARGSSNGLATCRALLAELEAHQDAWPFLTPVDHKAVPGYRKVIRRPMDFSTIREKLTSNQYVNLEAFIVDVNLVFDNCEKFNEDNSEIGRAGHNMRRFFDERWTDLLK</sequence>
<feature type="region of interest" description="Disordered" evidence="15">
    <location>
        <begin position="580"/>
        <end position="765"/>
    </location>
</feature>
<dbReference type="InterPro" id="IPR001487">
    <property type="entry name" value="Bromodomain"/>
</dbReference>
<dbReference type="CDD" id="cd15545">
    <property type="entry name" value="PHD_BAZ2A_like"/>
    <property type="match status" value="1"/>
</dbReference>
<dbReference type="GO" id="GO:0003677">
    <property type="term" value="F:DNA binding"/>
    <property type="evidence" value="ECO:0007669"/>
    <property type="project" value="UniProtKB-KW"/>
</dbReference>
<feature type="compositionally biased region" description="Pro residues" evidence="15">
    <location>
        <begin position="27"/>
        <end position="37"/>
    </location>
</feature>
<gene>
    <name evidence="21 22 23" type="primary">LOC114846748</name>
</gene>
<dbReference type="SUPFAM" id="SSF57903">
    <property type="entry name" value="FYVE/PHD zinc finger"/>
    <property type="match status" value="1"/>
</dbReference>
<dbReference type="InterPro" id="IPR001739">
    <property type="entry name" value="Methyl_CpG_DNA-bd"/>
</dbReference>
<dbReference type="Proteomes" id="UP000515150">
    <property type="component" value="Chromosome 21"/>
</dbReference>
<feature type="region of interest" description="Disordered" evidence="15">
    <location>
        <begin position="1"/>
        <end position="64"/>
    </location>
</feature>
<dbReference type="InterPro" id="IPR028942">
    <property type="entry name" value="WHIM1_dom"/>
</dbReference>
<evidence type="ECO:0000256" key="9">
    <source>
        <dbReference type="ARBA" id="ARBA00023125"/>
    </source>
</evidence>
<evidence type="ECO:0000256" key="14">
    <source>
        <dbReference type="SAM" id="Coils"/>
    </source>
</evidence>
<feature type="compositionally biased region" description="Low complexity" evidence="15">
    <location>
        <begin position="238"/>
        <end position="250"/>
    </location>
</feature>
<dbReference type="PROSITE" id="PS50014">
    <property type="entry name" value="BROMODOMAIN_2"/>
    <property type="match status" value="1"/>
</dbReference>
<feature type="compositionally biased region" description="Basic and acidic residues" evidence="15">
    <location>
        <begin position="2069"/>
        <end position="2080"/>
    </location>
</feature>
<evidence type="ECO:0000256" key="13">
    <source>
        <dbReference type="PROSITE-ProRule" id="PRU00146"/>
    </source>
</evidence>
<dbReference type="Gene3D" id="3.30.890.10">
    <property type="entry name" value="Methyl-cpg-binding Protein 2, Chain A"/>
    <property type="match status" value="1"/>
</dbReference>
<dbReference type="FunFam" id="3.30.40.10:FF:000199">
    <property type="entry name" value="Bromodomain adjacent to zinc finger domain 2B"/>
    <property type="match status" value="1"/>
</dbReference>
<keyword evidence="9" id="KW-0238">DNA-binding</keyword>
<keyword evidence="7 14" id="KW-0175">Coiled coil</keyword>
<feature type="region of interest" description="Disordered" evidence="15">
    <location>
        <begin position="331"/>
        <end position="352"/>
    </location>
</feature>
<dbReference type="InterPro" id="IPR018501">
    <property type="entry name" value="DDT_dom"/>
</dbReference>
<dbReference type="PANTHER" id="PTHR45915">
    <property type="entry name" value="TRANSCRIPTION INTERMEDIARY FACTOR"/>
    <property type="match status" value="1"/>
</dbReference>
<feature type="compositionally biased region" description="Polar residues" evidence="15">
    <location>
        <begin position="749"/>
        <end position="762"/>
    </location>
</feature>
<keyword evidence="6" id="KW-0805">Transcription regulation</keyword>
<evidence type="ECO:0000259" key="17">
    <source>
        <dbReference type="PROSITE" id="PS50016"/>
    </source>
</evidence>
<dbReference type="Gene3D" id="3.30.40.10">
    <property type="entry name" value="Zinc/RING finger domain, C3HC4 (zinc finger)"/>
    <property type="match status" value="1"/>
</dbReference>
<dbReference type="Pfam" id="PF15612">
    <property type="entry name" value="WHIM1"/>
    <property type="match status" value="1"/>
</dbReference>
<dbReference type="OrthoDB" id="21449at2759"/>
<evidence type="ECO:0000256" key="5">
    <source>
        <dbReference type="ARBA" id="ARBA00022833"/>
    </source>
</evidence>
<dbReference type="Pfam" id="PF00439">
    <property type="entry name" value="Bromodomain"/>
    <property type="match status" value="1"/>
</dbReference>
<feature type="compositionally biased region" description="Acidic residues" evidence="15">
    <location>
        <begin position="1337"/>
        <end position="1361"/>
    </location>
</feature>
<dbReference type="KEGG" id="bspl:114846748"/>
<dbReference type="GO" id="GO:0008270">
    <property type="term" value="F:zinc ion binding"/>
    <property type="evidence" value="ECO:0007669"/>
    <property type="project" value="UniProtKB-KW"/>
</dbReference>
<organism evidence="20 23">
    <name type="scientific">Betta splendens</name>
    <name type="common">Siamese fighting fish</name>
    <dbReference type="NCBI Taxonomy" id="158456"/>
    <lineage>
        <taxon>Eukaryota</taxon>
        <taxon>Metazoa</taxon>
        <taxon>Chordata</taxon>
        <taxon>Craniata</taxon>
        <taxon>Vertebrata</taxon>
        <taxon>Euteleostomi</taxon>
        <taxon>Actinopterygii</taxon>
        <taxon>Neopterygii</taxon>
        <taxon>Teleostei</taxon>
        <taxon>Neoteleostei</taxon>
        <taxon>Acanthomorphata</taxon>
        <taxon>Anabantaria</taxon>
        <taxon>Anabantiformes</taxon>
        <taxon>Anabantoidei</taxon>
        <taxon>Osphronemidae</taxon>
        <taxon>Betta</taxon>
    </lineage>
</organism>
<feature type="compositionally biased region" description="Basic and acidic residues" evidence="15">
    <location>
        <begin position="223"/>
        <end position="232"/>
    </location>
</feature>
<evidence type="ECO:0000313" key="21">
    <source>
        <dbReference type="RefSeq" id="XP_028991598.1"/>
    </source>
</evidence>
<feature type="compositionally biased region" description="Basic and acidic residues" evidence="15">
    <location>
        <begin position="636"/>
        <end position="647"/>
    </location>
</feature>
<dbReference type="GO" id="GO:0005634">
    <property type="term" value="C:nucleus"/>
    <property type="evidence" value="ECO:0007669"/>
    <property type="project" value="UniProtKB-SubCell"/>
</dbReference>
<dbReference type="PROSITE" id="PS00633">
    <property type="entry name" value="BROMODOMAIN_1"/>
    <property type="match status" value="1"/>
</dbReference>
<dbReference type="Gene3D" id="1.20.920.10">
    <property type="entry name" value="Bromodomain-like"/>
    <property type="match status" value="1"/>
</dbReference>
<keyword evidence="20" id="KW-1185">Reference proteome</keyword>
<dbReference type="RefSeq" id="XP_040924643.1">
    <property type="nucleotide sequence ID" value="XM_041068709.2"/>
</dbReference>
<feature type="compositionally biased region" description="Low complexity" evidence="15">
    <location>
        <begin position="707"/>
        <end position="723"/>
    </location>
</feature>
<dbReference type="Pfam" id="PF15613">
    <property type="entry name" value="WSD"/>
    <property type="match status" value="1"/>
</dbReference>
<evidence type="ECO:0000256" key="11">
    <source>
        <dbReference type="ARBA" id="ARBA00023242"/>
    </source>
</evidence>
<evidence type="ECO:0000259" key="16">
    <source>
        <dbReference type="PROSITE" id="PS50014"/>
    </source>
</evidence>
<dbReference type="SMART" id="SM00571">
    <property type="entry name" value="DDT"/>
    <property type="match status" value="1"/>
</dbReference>
<dbReference type="PROSITE" id="PS50016">
    <property type="entry name" value="ZF_PHD_2"/>
    <property type="match status" value="1"/>
</dbReference>
<keyword evidence="11" id="KW-0539">Nucleus</keyword>
<dbReference type="Pfam" id="PF02791">
    <property type="entry name" value="DDT"/>
    <property type="match status" value="1"/>
</dbReference>
<evidence type="ECO:0000256" key="1">
    <source>
        <dbReference type="ARBA" id="ARBA00004123"/>
    </source>
</evidence>
<keyword evidence="5" id="KW-0862">Zinc</keyword>
<evidence type="ECO:0000256" key="8">
    <source>
        <dbReference type="ARBA" id="ARBA00023117"/>
    </source>
</evidence>
<evidence type="ECO:0000256" key="3">
    <source>
        <dbReference type="ARBA" id="ARBA00022723"/>
    </source>
</evidence>
<dbReference type="InterPro" id="IPR036427">
    <property type="entry name" value="Bromodomain-like_sf"/>
</dbReference>
<dbReference type="PRINTS" id="PR00503">
    <property type="entry name" value="BROMODOMAIN"/>
</dbReference>
<reference evidence="21 22" key="1">
    <citation type="submission" date="2025-04" db="UniProtKB">
        <authorList>
            <consortium name="RefSeq"/>
        </authorList>
    </citation>
    <scope>IDENTIFICATION</scope>
</reference>
<dbReference type="GO" id="GO:0000785">
    <property type="term" value="C:chromatin"/>
    <property type="evidence" value="ECO:0007669"/>
    <property type="project" value="TreeGrafter"/>
</dbReference>
<dbReference type="SMART" id="SM00249">
    <property type="entry name" value="PHD"/>
    <property type="match status" value="1"/>
</dbReference>
<protein>
    <submittedName>
        <fullName evidence="21 22">Bromodomain adjacent to zinc finger domain protein 2B isoform X1</fullName>
    </submittedName>
</protein>
<feature type="region of interest" description="Disordered" evidence="15">
    <location>
        <begin position="170"/>
        <end position="318"/>
    </location>
</feature>
<keyword evidence="4 13" id="KW-0863">Zinc-finger</keyword>
<keyword evidence="3" id="KW-0479">Metal-binding</keyword>
<feature type="domain" description="MBD" evidence="19">
    <location>
        <begin position="769"/>
        <end position="840"/>
    </location>
</feature>
<feature type="region of interest" description="Disordered" evidence="15">
    <location>
        <begin position="2033"/>
        <end position="2101"/>
    </location>
</feature>
<dbReference type="SUPFAM" id="SSF47370">
    <property type="entry name" value="Bromodomain"/>
    <property type="match status" value="1"/>
</dbReference>
<feature type="compositionally biased region" description="Acidic residues" evidence="15">
    <location>
        <begin position="251"/>
        <end position="281"/>
    </location>
</feature>
<comment type="subcellular location">
    <subcellularLocation>
        <location evidence="1">Nucleus</location>
    </subcellularLocation>
</comment>
<feature type="domain" description="DDT" evidence="18">
    <location>
        <begin position="1129"/>
        <end position="1194"/>
    </location>
</feature>
<dbReference type="InterPro" id="IPR013083">
    <property type="entry name" value="Znf_RING/FYVE/PHD"/>
</dbReference>
<dbReference type="InterPro" id="IPR016177">
    <property type="entry name" value="DNA-bd_dom_sf"/>
</dbReference>
<evidence type="ECO:0000313" key="22">
    <source>
        <dbReference type="RefSeq" id="XP_028991600.1"/>
    </source>
</evidence>
<feature type="compositionally biased region" description="Low complexity" evidence="15">
    <location>
        <begin position="38"/>
        <end position="51"/>
    </location>
</feature>
<feature type="compositionally biased region" description="Low complexity" evidence="15">
    <location>
        <begin position="668"/>
        <end position="683"/>
    </location>
</feature>
<feature type="compositionally biased region" description="Acidic residues" evidence="15">
    <location>
        <begin position="648"/>
        <end position="667"/>
    </location>
</feature>
<feature type="region of interest" description="Disordered" evidence="15">
    <location>
        <begin position="1449"/>
        <end position="1489"/>
    </location>
</feature>
<dbReference type="PROSITE" id="PS50827">
    <property type="entry name" value="DDT"/>
    <property type="match status" value="1"/>
</dbReference>
<accession>A0A6P7LDK4</accession>
<dbReference type="FunFam" id="3.30.890.10:FF:000002">
    <property type="entry name" value="Bromodomain adjacent to zinc finger domain protein 2B"/>
    <property type="match status" value="1"/>
</dbReference>
<comment type="similarity">
    <text evidence="2">Belongs to the WAL family.</text>
</comment>
<proteinExistence type="inferred from homology"/>
<evidence type="ECO:0000256" key="7">
    <source>
        <dbReference type="ARBA" id="ARBA00023054"/>
    </source>
</evidence>
<evidence type="ECO:0000256" key="10">
    <source>
        <dbReference type="ARBA" id="ARBA00023163"/>
    </source>
</evidence>
<dbReference type="InterPro" id="IPR019787">
    <property type="entry name" value="Znf_PHD-finger"/>
</dbReference>
<dbReference type="GeneID" id="114846748"/>
<evidence type="ECO:0000256" key="12">
    <source>
        <dbReference type="PROSITE-ProRule" id="PRU00035"/>
    </source>
</evidence>
<evidence type="ECO:0000256" key="4">
    <source>
        <dbReference type="ARBA" id="ARBA00022771"/>
    </source>
</evidence>
<dbReference type="CDD" id="cd01397">
    <property type="entry name" value="HAT_MBD"/>
    <property type="match status" value="1"/>
</dbReference>
<feature type="domain" description="PHD-type" evidence="17">
    <location>
        <begin position="1972"/>
        <end position="2022"/>
    </location>
</feature>
<dbReference type="Pfam" id="PF01429">
    <property type="entry name" value="MBD"/>
    <property type="match status" value="1"/>
</dbReference>
<evidence type="ECO:0000256" key="6">
    <source>
        <dbReference type="ARBA" id="ARBA00023015"/>
    </source>
</evidence>
<dbReference type="Pfam" id="PF00628">
    <property type="entry name" value="PHD"/>
    <property type="match status" value="1"/>
</dbReference>
<feature type="compositionally biased region" description="Low complexity" evidence="15">
    <location>
        <begin position="399"/>
        <end position="424"/>
    </location>
</feature>
<dbReference type="SUPFAM" id="SSF54171">
    <property type="entry name" value="DNA-binding domain"/>
    <property type="match status" value="1"/>
</dbReference>
<dbReference type="RefSeq" id="XP_028991598.1">
    <property type="nucleotide sequence ID" value="XM_029135765.3"/>
</dbReference>
<evidence type="ECO:0000259" key="19">
    <source>
        <dbReference type="PROSITE" id="PS50982"/>
    </source>
</evidence>
<feature type="region of interest" description="Disordered" evidence="15">
    <location>
        <begin position="1326"/>
        <end position="1381"/>
    </location>
</feature>
<evidence type="ECO:0000256" key="15">
    <source>
        <dbReference type="SAM" id="MobiDB-lite"/>
    </source>
</evidence>
<feature type="compositionally biased region" description="Low complexity" evidence="15">
    <location>
        <begin position="438"/>
        <end position="448"/>
    </location>
</feature>
<name>A0A6P7LDK4_BETSP</name>
<feature type="compositionally biased region" description="Polar residues" evidence="15">
    <location>
        <begin position="1"/>
        <end position="19"/>
    </location>
</feature>
<dbReference type="RefSeq" id="XP_028991600.1">
    <property type="nucleotide sequence ID" value="XM_029135767.3"/>
</dbReference>
<evidence type="ECO:0000313" key="20">
    <source>
        <dbReference type="Proteomes" id="UP000515150"/>
    </source>
</evidence>
<dbReference type="InterPro" id="IPR018359">
    <property type="entry name" value="Bromodomain_CS"/>
</dbReference>
<dbReference type="CDD" id="cd05503">
    <property type="entry name" value="Bromo_BAZ2A_B_like"/>
    <property type="match status" value="1"/>
</dbReference>
<dbReference type="InterPro" id="IPR037374">
    <property type="entry name" value="BAZ2A/B_Bromo"/>
</dbReference>
<dbReference type="InterPro" id="IPR011011">
    <property type="entry name" value="Znf_FYVE_PHD"/>
</dbReference>
<dbReference type="InterPro" id="IPR001965">
    <property type="entry name" value="Znf_PHD"/>
</dbReference>
<feature type="region of interest" description="Disordered" evidence="15">
    <location>
        <begin position="387"/>
        <end position="424"/>
    </location>
</feature>
<evidence type="ECO:0000256" key="2">
    <source>
        <dbReference type="ARBA" id="ARBA00007444"/>
    </source>
</evidence>
<feature type="compositionally biased region" description="Low complexity" evidence="15">
    <location>
        <begin position="730"/>
        <end position="748"/>
    </location>
</feature>
<keyword evidence="10" id="KW-0804">Transcription</keyword>
<dbReference type="PROSITE" id="PS50982">
    <property type="entry name" value="MBD"/>
    <property type="match status" value="1"/>
</dbReference>
<dbReference type="SMART" id="SM00297">
    <property type="entry name" value="BROMO"/>
    <property type="match status" value="1"/>
</dbReference>
<evidence type="ECO:0000259" key="18">
    <source>
        <dbReference type="PROSITE" id="PS50827"/>
    </source>
</evidence>
<dbReference type="InterPro" id="IPR028941">
    <property type="entry name" value="WHIM2_dom"/>
</dbReference>
<feature type="coiled-coil region" evidence="14">
    <location>
        <begin position="986"/>
        <end position="1096"/>
    </location>
</feature>
<dbReference type="SMART" id="SM00391">
    <property type="entry name" value="MBD"/>
    <property type="match status" value="1"/>
</dbReference>